<organism evidence="3 4">
    <name type="scientific">Asterophora parasitica</name>
    <dbReference type="NCBI Taxonomy" id="117018"/>
    <lineage>
        <taxon>Eukaryota</taxon>
        <taxon>Fungi</taxon>
        <taxon>Dikarya</taxon>
        <taxon>Basidiomycota</taxon>
        <taxon>Agaricomycotina</taxon>
        <taxon>Agaricomycetes</taxon>
        <taxon>Agaricomycetidae</taxon>
        <taxon>Agaricales</taxon>
        <taxon>Tricholomatineae</taxon>
        <taxon>Lyophyllaceae</taxon>
        <taxon>Asterophora</taxon>
    </lineage>
</organism>
<gene>
    <name evidence="3" type="ORF">DXG03_001420</name>
</gene>
<dbReference type="InterPro" id="IPR012349">
    <property type="entry name" value="Split_barrel_FMN-bd"/>
</dbReference>
<evidence type="ECO:0000256" key="1">
    <source>
        <dbReference type="SAM" id="MobiDB-lite"/>
    </source>
</evidence>
<dbReference type="PANTHER" id="PTHR34818">
    <property type="entry name" value="PROTEIN BLI-3"/>
    <property type="match status" value="1"/>
</dbReference>
<keyword evidence="4" id="KW-1185">Reference proteome</keyword>
<dbReference type="EMBL" id="JABCKV010000013">
    <property type="protein sequence ID" value="KAG5647050.1"/>
    <property type="molecule type" value="Genomic_DNA"/>
</dbReference>
<dbReference type="Proteomes" id="UP000775547">
    <property type="component" value="Unassembled WGS sequence"/>
</dbReference>
<dbReference type="PANTHER" id="PTHR34818:SF1">
    <property type="entry name" value="PROTEIN BLI-3"/>
    <property type="match status" value="1"/>
</dbReference>
<dbReference type="Pfam" id="PF16242">
    <property type="entry name" value="Pyrid_ox_like"/>
    <property type="match status" value="1"/>
</dbReference>
<dbReference type="AlphaFoldDB" id="A0A9P7GGS8"/>
<proteinExistence type="predicted"/>
<feature type="region of interest" description="Disordered" evidence="1">
    <location>
        <begin position="1"/>
        <end position="20"/>
    </location>
</feature>
<evidence type="ECO:0000313" key="3">
    <source>
        <dbReference type="EMBL" id="KAG5647050.1"/>
    </source>
</evidence>
<sequence length="205" mass="22409">MTSKLDPYTANAEDNQHTPQEKIDGLHEIVKAAKVGMLTTRAADGSLHSRAMTPSSPYTDTQLTLVFLANNVSHKFDEIQNDAHANVSFNCTDTTAWASFSGKAKISRDKGLINKHWSSYRATISVSAYFGDLKDGTHKGDETDPRISVIEIIPEEIRYWMPTKTAIGRAIDAGVGAMTGKTSVPGEIRTITKDEIQLAQGLQTK</sequence>
<evidence type="ECO:0000313" key="4">
    <source>
        <dbReference type="Proteomes" id="UP000775547"/>
    </source>
</evidence>
<reference evidence="3" key="2">
    <citation type="submission" date="2021-10" db="EMBL/GenBank/DDBJ databases">
        <title>Phylogenomics reveals ancestral predisposition of the termite-cultivated fungus Termitomyces towards a domesticated lifestyle.</title>
        <authorList>
            <person name="Auxier B."/>
            <person name="Grum-Grzhimaylo A."/>
            <person name="Cardenas M.E."/>
            <person name="Lodge J.D."/>
            <person name="Laessoe T."/>
            <person name="Pedersen O."/>
            <person name="Smith M.E."/>
            <person name="Kuyper T.W."/>
            <person name="Franco-Molano E.A."/>
            <person name="Baroni T.J."/>
            <person name="Aanen D.K."/>
        </authorList>
    </citation>
    <scope>NUCLEOTIDE SEQUENCE</scope>
    <source>
        <strain evidence="3">AP01</strain>
        <tissue evidence="3">Mycelium</tissue>
    </source>
</reference>
<dbReference type="SUPFAM" id="SSF50475">
    <property type="entry name" value="FMN-binding split barrel"/>
    <property type="match status" value="1"/>
</dbReference>
<reference evidence="3" key="1">
    <citation type="submission" date="2020-07" db="EMBL/GenBank/DDBJ databases">
        <authorList>
            <person name="Nieuwenhuis M."/>
            <person name="Van De Peppel L.J.J."/>
        </authorList>
    </citation>
    <scope>NUCLEOTIDE SEQUENCE</scope>
    <source>
        <strain evidence="3">AP01</strain>
        <tissue evidence="3">Mycelium</tissue>
    </source>
</reference>
<dbReference type="InterPro" id="IPR038725">
    <property type="entry name" value="YdaG_split_barrel_FMN-bd"/>
</dbReference>
<protein>
    <recommendedName>
        <fullName evidence="2">General stress protein FMN-binding split barrel domain-containing protein</fullName>
    </recommendedName>
</protein>
<accession>A0A9P7GGS8</accession>
<evidence type="ECO:0000259" key="2">
    <source>
        <dbReference type="Pfam" id="PF16242"/>
    </source>
</evidence>
<dbReference type="Gene3D" id="2.30.110.10">
    <property type="entry name" value="Electron Transport, Fmn-binding Protein, Chain A"/>
    <property type="match status" value="1"/>
</dbReference>
<name>A0A9P7GGS8_9AGAR</name>
<dbReference type="OrthoDB" id="434253at2759"/>
<comment type="caution">
    <text evidence="3">The sequence shown here is derived from an EMBL/GenBank/DDBJ whole genome shotgun (WGS) entry which is preliminary data.</text>
</comment>
<dbReference type="InterPro" id="IPR052917">
    <property type="entry name" value="Stress-Dev_Protein"/>
</dbReference>
<feature type="domain" description="General stress protein FMN-binding split barrel" evidence="2">
    <location>
        <begin position="22"/>
        <end position="182"/>
    </location>
</feature>